<keyword evidence="2" id="KW-0812">Transmembrane</keyword>
<feature type="compositionally biased region" description="Low complexity" evidence="1">
    <location>
        <begin position="262"/>
        <end position="283"/>
    </location>
</feature>
<evidence type="ECO:0000313" key="3">
    <source>
        <dbReference type="EMBL" id="KAJ4397875.1"/>
    </source>
</evidence>
<gene>
    <name evidence="3" type="ORF">N0V93_002112</name>
</gene>
<sequence length="411" mass="46116">MWRRAIARTPGRVVPSRNLSRLVNSGDHVTHYDVRIQPRKNIVRSIAISGLLGIGCYIVWANIAFIPLKNLDLSGEVDQREPPEPLFFPFPFTDKQVTQLPYAGAEEEWQDFIKFNSDSKLRERVKHDLVMIVKRAAEKNPATKRWADNGETFHVGPTWLIVSFPERPPPEFVRTGLELGGEKGIEIKQRPVDHRTKVLVDRVLMPYPILSASYAFFKAMFQQNVSTVSQYFGYSTRGKNIDAGNPDAEIEKAISKLQARQSAGGNTATSSSNNDASTSPAASESGDTPSPTADGKDLHAQERPTAKENSSDRPMTKENIPYHAALAKGSPSESGPWAAFKETYTRMWKPLRYLPPRGSLAVHGLVRLDSPKGQVFMDVWGWYHPKTDEFHEGSLIMRLRGISPTLQRPRR</sequence>
<proteinExistence type="predicted"/>
<keyword evidence="2" id="KW-1133">Transmembrane helix</keyword>
<feature type="transmembrane region" description="Helical" evidence="2">
    <location>
        <begin position="42"/>
        <end position="60"/>
    </location>
</feature>
<keyword evidence="2" id="KW-0472">Membrane</keyword>
<dbReference type="AlphaFoldDB" id="A0A9W8Z4Y9"/>
<keyword evidence="4" id="KW-1185">Reference proteome</keyword>
<dbReference type="OrthoDB" id="5316527at2759"/>
<dbReference type="Proteomes" id="UP001140453">
    <property type="component" value="Unassembled WGS sequence"/>
</dbReference>
<dbReference type="EMBL" id="JAPEVB010000001">
    <property type="protein sequence ID" value="KAJ4397875.1"/>
    <property type="molecule type" value="Genomic_DNA"/>
</dbReference>
<feature type="region of interest" description="Disordered" evidence="1">
    <location>
        <begin position="256"/>
        <end position="317"/>
    </location>
</feature>
<feature type="compositionally biased region" description="Basic and acidic residues" evidence="1">
    <location>
        <begin position="294"/>
        <end position="316"/>
    </location>
</feature>
<comment type="caution">
    <text evidence="3">The sequence shown here is derived from an EMBL/GenBank/DDBJ whole genome shotgun (WGS) entry which is preliminary data.</text>
</comment>
<evidence type="ECO:0000313" key="4">
    <source>
        <dbReference type="Proteomes" id="UP001140453"/>
    </source>
</evidence>
<organism evidence="3 4">
    <name type="scientific">Gnomoniopsis smithogilvyi</name>
    <dbReference type="NCBI Taxonomy" id="1191159"/>
    <lineage>
        <taxon>Eukaryota</taxon>
        <taxon>Fungi</taxon>
        <taxon>Dikarya</taxon>
        <taxon>Ascomycota</taxon>
        <taxon>Pezizomycotina</taxon>
        <taxon>Sordariomycetes</taxon>
        <taxon>Sordariomycetidae</taxon>
        <taxon>Diaporthales</taxon>
        <taxon>Gnomoniaceae</taxon>
        <taxon>Gnomoniopsis</taxon>
    </lineage>
</organism>
<evidence type="ECO:0000256" key="1">
    <source>
        <dbReference type="SAM" id="MobiDB-lite"/>
    </source>
</evidence>
<accession>A0A9W8Z4Y9</accession>
<name>A0A9W8Z4Y9_9PEZI</name>
<reference evidence="3" key="1">
    <citation type="submission" date="2022-10" db="EMBL/GenBank/DDBJ databases">
        <title>Tapping the CABI collections for fungal endophytes: first genome assemblies for Collariella, Neodidymelliopsis, Ascochyta clinopodiicola, Didymella pomorum, Didymosphaeria variabile, Neocosmospora piperis and Neocucurbitaria cava.</title>
        <authorList>
            <person name="Hill R."/>
        </authorList>
    </citation>
    <scope>NUCLEOTIDE SEQUENCE</scope>
    <source>
        <strain evidence="3">IMI 355082</strain>
    </source>
</reference>
<evidence type="ECO:0000256" key="2">
    <source>
        <dbReference type="SAM" id="Phobius"/>
    </source>
</evidence>
<protein>
    <submittedName>
        <fullName evidence="3">Uncharacterized protein</fullName>
    </submittedName>
</protein>